<dbReference type="InterPro" id="IPR041664">
    <property type="entry name" value="AAA_16"/>
</dbReference>
<feature type="domain" description="HTH luxR-type" evidence="4">
    <location>
        <begin position="862"/>
        <end position="927"/>
    </location>
</feature>
<dbReference type="Gene3D" id="1.10.10.10">
    <property type="entry name" value="Winged helix-like DNA-binding domain superfamily/Winged helix DNA-binding domain"/>
    <property type="match status" value="1"/>
</dbReference>
<dbReference type="GO" id="GO:0005737">
    <property type="term" value="C:cytoplasm"/>
    <property type="evidence" value="ECO:0007669"/>
    <property type="project" value="TreeGrafter"/>
</dbReference>
<dbReference type="InterPro" id="IPR000792">
    <property type="entry name" value="Tscrpt_reg_LuxR_C"/>
</dbReference>
<dbReference type="PROSITE" id="PS50043">
    <property type="entry name" value="HTH_LUXR_2"/>
    <property type="match status" value="1"/>
</dbReference>
<keyword evidence="2" id="KW-0067">ATP-binding</keyword>
<feature type="compositionally biased region" description="Low complexity" evidence="3">
    <location>
        <begin position="452"/>
        <end position="461"/>
    </location>
</feature>
<proteinExistence type="predicted"/>
<sequence>MLHGRLHELAALDRLTDSTRDGRGDILVIHGEAGSGKSALLEYARGRCDGIRVLRYVGVASERDIPFASLQLLLADVAGAVEPGAVNARAVGAGAVKASGVKAGAVEAGVVEALPAPEATALHRALVGGVPVVGRQRLLVGMAVLSLLGRLAESTPLLCVLDNLECLDRASADALGFAARRLRDLPVSILAASRVAVPPRHGPFPTMRLGALDSGAAHALLDEQVSDLSERARTLVVERACGNPLALIELVRALTPRERAGEVSPFALRCRSQVEFIEPVRQLPPGTRTMLALAAAECTGVLDTVLRGGQLLGLGPEELGPAEDAGLIQVGDGSLTFPHPLIRAAAYTACTRDSRLAVHRALATASDTQTDPATHAWHLALSAAAPDEAIAADLERAAPDCGDATLAMYQYAARLSREPRAGARRLMKACRTASAAGRLSLAADLADRADRAAPPTGESTAGAGGSPTGARAQVRGPARAAGRYLIEGARLIADEDPHRASAMLTQALRGAWLAADAALAARCADALSAAASRAGAASRTGSTTGAASTAGTQPAAGAVARAAHALVGLLNQDPAGYPSLRAALPDLVAHSPDHLLTGWAQLAVLDPVAAGSSAGSAIARPETGAGPAGLLEATRIFVHAKLLAGRYEEAETHLGHAVGRHGGGQNTRPLDTLRAVLAAVRGDAAGCAWLAGGAAGADDASDSVGRWALGLAGLGRADHATALEPLTEADHPVVAWSRLADLIEAALRCGQADRAARLLDQFTECARQVGAPRIDAALARCRGLVHQDGERLAEAVDLAERTGHPFEHARGLLAYGQWLRRSRQRARARTVLRLAAEAFDGLGARPWADQVRTELRAAGDVRQAASGPLTPQEREVVRLAARGATNRQIAATLFISPRTVGYHLYKAYPKLGVESRRQLLRLDVVRDGVTGDGIPNGGTANGPTTNGGTTNGGIPNRGVVR</sequence>
<reference evidence="5" key="1">
    <citation type="submission" date="2021-01" db="EMBL/GenBank/DDBJ databases">
        <title>Whole genome shotgun sequence of Rugosimonospora africana NBRC 104875.</title>
        <authorList>
            <person name="Komaki H."/>
            <person name="Tamura T."/>
        </authorList>
    </citation>
    <scope>NUCLEOTIDE SEQUENCE</scope>
    <source>
        <strain evidence="5">NBRC 104875</strain>
    </source>
</reference>
<dbReference type="GO" id="GO:0005524">
    <property type="term" value="F:ATP binding"/>
    <property type="evidence" value="ECO:0007669"/>
    <property type="project" value="UniProtKB-KW"/>
</dbReference>
<keyword evidence="6" id="KW-1185">Reference proteome</keyword>
<dbReference type="PRINTS" id="PR00038">
    <property type="entry name" value="HTHLUXR"/>
</dbReference>
<dbReference type="RefSeq" id="WP_203922386.1">
    <property type="nucleotide sequence ID" value="NZ_BONZ01000074.1"/>
</dbReference>
<feature type="compositionally biased region" description="Low complexity" evidence="3">
    <location>
        <begin position="941"/>
        <end position="961"/>
    </location>
</feature>
<organism evidence="5 6">
    <name type="scientific">Rugosimonospora africana</name>
    <dbReference type="NCBI Taxonomy" id="556532"/>
    <lineage>
        <taxon>Bacteria</taxon>
        <taxon>Bacillati</taxon>
        <taxon>Actinomycetota</taxon>
        <taxon>Actinomycetes</taxon>
        <taxon>Micromonosporales</taxon>
        <taxon>Micromonosporaceae</taxon>
        <taxon>Rugosimonospora</taxon>
    </lineage>
</organism>
<evidence type="ECO:0000313" key="5">
    <source>
        <dbReference type="EMBL" id="GIH18885.1"/>
    </source>
</evidence>
<evidence type="ECO:0000256" key="2">
    <source>
        <dbReference type="ARBA" id="ARBA00022840"/>
    </source>
</evidence>
<protein>
    <recommendedName>
        <fullName evidence="4">HTH luxR-type domain-containing protein</fullName>
    </recommendedName>
</protein>
<dbReference type="Pfam" id="PF00196">
    <property type="entry name" value="GerE"/>
    <property type="match status" value="1"/>
</dbReference>
<gene>
    <name evidence="5" type="ORF">Raf01_70570</name>
</gene>
<dbReference type="GO" id="GO:0006355">
    <property type="term" value="P:regulation of DNA-templated transcription"/>
    <property type="evidence" value="ECO:0007669"/>
    <property type="project" value="InterPro"/>
</dbReference>
<dbReference type="Pfam" id="PF13191">
    <property type="entry name" value="AAA_16"/>
    <property type="match status" value="1"/>
</dbReference>
<dbReference type="SMART" id="SM00421">
    <property type="entry name" value="HTH_LUXR"/>
    <property type="match status" value="1"/>
</dbReference>
<dbReference type="InterPro" id="IPR027417">
    <property type="entry name" value="P-loop_NTPase"/>
</dbReference>
<keyword evidence="1" id="KW-0547">Nucleotide-binding</keyword>
<evidence type="ECO:0000313" key="6">
    <source>
        <dbReference type="Proteomes" id="UP000642748"/>
    </source>
</evidence>
<dbReference type="InterPro" id="IPR036388">
    <property type="entry name" value="WH-like_DNA-bd_sf"/>
</dbReference>
<dbReference type="PANTHER" id="PTHR16305:SF35">
    <property type="entry name" value="TRANSCRIPTIONAL ACTIVATOR DOMAIN"/>
    <property type="match status" value="1"/>
</dbReference>
<dbReference type="Proteomes" id="UP000642748">
    <property type="component" value="Unassembled WGS sequence"/>
</dbReference>
<comment type="caution">
    <text evidence="5">The sequence shown here is derived from an EMBL/GenBank/DDBJ whole genome shotgun (WGS) entry which is preliminary data.</text>
</comment>
<dbReference type="GO" id="GO:0004016">
    <property type="term" value="F:adenylate cyclase activity"/>
    <property type="evidence" value="ECO:0007669"/>
    <property type="project" value="TreeGrafter"/>
</dbReference>
<name>A0A8J3QWV0_9ACTN</name>
<dbReference type="EMBL" id="BONZ01000074">
    <property type="protein sequence ID" value="GIH18885.1"/>
    <property type="molecule type" value="Genomic_DNA"/>
</dbReference>
<dbReference type="PANTHER" id="PTHR16305">
    <property type="entry name" value="TESTICULAR SOLUBLE ADENYLYL CYCLASE"/>
    <property type="match status" value="1"/>
</dbReference>
<evidence type="ECO:0000256" key="1">
    <source>
        <dbReference type="ARBA" id="ARBA00022741"/>
    </source>
</evidence>
<dbReference type="CDD" id="cd06170">
    <property type="entry name" value="LuxR_C_like"/>
    <property type="match status" value="1"/>
</dbReference>
<dbReference type="GO" id="GO:0003677">
    <property type="term" value="F:DNA binding"/>
    <property type="evidence" value="ECO:0007669"/>
    <property type="project" value="InterPro"/>
</dbReference>
<dbReference type="SUPFAM" id="SSF52540">
    <property type="entry name" value="P-loop containing nucleoside triphosphate hydrolases"/>
    <property type="match status" value="1"/>
</dbReference>
<feature type="region of interest" description="Disordered" evidence="3">
    <location>
        <begin position="933"/>
        <end position="961"/>
    </location>
</feature>
<evidence type="ECO:0000259" key="4">
    <source>
        <dbReference type="PROSITE" id="PS50043"/>
    </source>
</evidence>
<dbReference type="InterPro" id="IPR016032">
    <property type="entry name" value="Sig_transdc_resp-reg_C-effctor"/>
</dbReference>
<dbReference type="SUPFAM" id="SSF46894">
    <property type="entry name" value="C-terminal effector domain of the bipartite response regulators"/>
    <property type="match status" value="1"/>
</dbReference>
<feature type="region of interest" description="Disordered" evidence="3">
    <location>
        <begin position="449"/>
        <end position="476"/>
    </location>
</feature>
<evidence type="ECO:0000256" key="3">
    <source>
        <dbReference type="SAM" id="MobiDB-lite"/>
    </source>
</evidence>
<dbReference type="AlphaFoldDB" id="A0A8J3QWV0"/>
<accession>A0A8J3QWV0</accession>